<name>A0A4Y7L1F0_PAPSO</name>
<dbReference type="AlphaFoldDB" id="A0A4Y7L1F0"/>
<dbReference type="Pfam" id="PF14853">
    <property type="entry name" value="Fis1_TPR_C"/>
    <property type="match status" value="2"/>
</dbReference>
<dbReference type="STRING" id="3469.A0A4Y7L1F0"/>
<dbReference type="GO" id="GO:0005741">
    <property type="term" value="C:mitochondrial outer membrane"/>
    <property type="evidence" value="ECO:0007669"/>
    <property type="project" value="UniProtKB-SubCell"/>
</dbReference>
<dbReference type="GO" id="GO:0000266">
    <property type="term" value="P:mitochondrial fission"/>
    <property type="evidence" value="ECO:0007669"/>
    <property type="project" value="InterPro"/>
</dbReference>
<dbReference type="InterPro" id="IPR019734">
    <property type="entry name" value="TPR_rpt"/>
</dbReference>
<evidence type="ECO:0000256" key="8">
    <source>
        <dbReference type="PROSITE-ProRule" id="PRU00339"/>
    </source>
</evidence>
<sequence length="332" mass="37794">MDLEGVVGRFAGMVVASLIREDNFPLYDVMIHDYKEDLKNYPANTQTDVINDCILKLCRALVHSTGKENVKEGIQKLEDGYRGVLGVLSPLQKREMLYLLAVAYYRDGDYSRSLSYLNQCLEVAPHFNQALTLKKKFGSVLWFLIGGPHQYYLDMILDCERDIAEAGDDAPGEVKNENIIKLSWALVHTRQPEDVLRGIDLLEAPLEKSGLSQLEKGGLNELQFRDMLYIRSLGHYISGDFIKSLNDVLQCLEVAPDFWQGRYLSRTVSTRMKKNKFLGALIFHTAGALVSVIINTKSRHGLIVSIEVFEKALQTWQRCWKYYLGVYPITQC</sequence>
<keyword evidence="8" id="KW-0802">TPR repeat</keyword>
<reference evidence="9 10" key="1">
    <citation type="journal article" date="2018" name="Science">
        <title>The opium poppy genome and morphinan production.</title>
        <authorList>
            <person name="Guo L."/>
            <person name="Winzer T."/>
            <person name="Yang X."/>
            <person name="Li Y."/>
            <person name="Ning Z."/>
            <person name="He Z."/>
            <person name="Teodor R."/>
            <person name="Lu Y."/>
            <person name="Bowser T.A."/>
            <person name="Graham I.A."/>
            <person name="Ye K."/>
        </authorList>
    </citation>
    <scope>NUCLEOTIDE SEQUENCE [LARGE SCALE GENOMIC DNA]</scope>
    <source>
        <strain evidence="10">cv. HN1</strain>
        <tissue evidence="9">Leaves</tissue>
    </source>
</reference>
<dbReference type="InterPro" id="IPR016543">
    <property type="entry name" value="Fis1"/>
</dbReference>
<dbReference type="SUPFAM" id="SSF48452">
    <property type="entry name" value="TPR-like"/>
    <property type="match status" value="2"/>
</dbReference>
<dbReference type="SMART" id="SM00028">
    <property type="entry name" value="TPR"/>
    <property type="match status" value="2"/>
</dbReference>
<evidence type="ECO:0000256" key="7">
    <source>
        <dbReference type="ARBA" id="ARBA00023136"/>
    </source>
</evidence>
<comment type="subcellular location">
    <subcellularLocation>
        <location evidence="1">Mitochondrion outer membrane</location>
        <topology evidence="1">Single-pass membrane protein</topology>
    </subcellularLocation>
</comment>
<keyword evidence="6" id="KW-0496">Mitochondrion</keyword>
<keyword evidence="4" id="KW-1000">Mitochondrion outer membrane</keyword>
<evidence type="ECO:0000256" key="3">
    <source>
        <dbReference type="ARBA" id="ARBA00022692"/>
    </source>
</evidence>
<dbReference type="PANTHER" id="PTHR13247:SF0">
    <property type="entry name" value="MITOCHONDRIAL FISSION 1 PROTEIN"/>
    <property type="match status" value="1"/>
</dbReference>
<evidence type="ECO:0000256" key="1">
    <source>
        <dbReference type="ARBA" id="ARBA00004572"/>
    </source>
</evidence>
<feature type="repeat" description="TPR" evidence="8">
    <location>
        <begin position="94"/>
        <end position="127"/>
    </location>
</feature>
<gene>
    <name evidence="9" type="ORF">C5167_002664</name>
</gene>
<organism evidence="9 10">
    <name type="scientific">Papaver somniferum</name>
    <name type="common">Opium poppy</name>
    <dbReference type="NCBI Taxonomy" id="3469"/>
    <lineage>
        <taxon>Eukaryota</taxon>
        <taxon>Viridiplantae</taxon>
        <taxon>Streptophyta</taxon>
        <taxon>Embryophyta</taxon>
        <taxon>Tracheophyta</taxon>
        <taxon>Spermatophyta</taxon>
        <taxon>Magnoliopsida</taxon>
        <taxon>Ranunculales</taxon>
        <taxon>Papaveraceae</taxon>
        <taxon>Papaveroideae</taxon>
        <taxon>Papaver</taxon>
    </lineage>
</organism>
<dbReference type="PANTHER" id="PTHR13247">
    <property type="entry name" value="TETRATRICOPEPTIDE REPEAT PROTEIN 11 TPR REPEAT PROTEIN 11"/>
    <property type="match status" value="1"/>
</dbReference>
<keyword evidence="7" id="KW-0472">Membrane</keyword>
<dbReference type="Proteomes" id="UP000316621">
    <property type="component" value="Chromosome 9"/>
</dbReference>
<evidence type="ECO:0000313" key="10">
    <source>
        <dbReference type="Proteomes" id="UP000316621"/>
    </source>
</evidence>
<evidence type="ECO:0000256" key="6">
    <source>
        <dbReference type="ARBA" id="ARBA00023128"/>
    </source>
</evidence>
<dbReference type="GO" id="GO:0016559">
    <property type="term" value="P:peroxisome fission"/>
    <property type="evidence" value="ECO:0007669"/>
    <property type="project" value="TreeGrafter"/>
</dbReference>
<keyword evidence="10" id="KW-1185">Reference proteome</keyword>
<dbReference type="InterPro" id="IPR028061">
    <property type="entry name" value="Fis1_TPR_C"/>
</dbReference>
<dbReference type="InterPro" id="IPR011990">
    <property type="entry name" value="TPR-like_helical_dom_sf"/>
</dbReference>
<dbReference type="Pfam" id="PF14852">
    <property type="entry name" value="Fis1_TPR_N"/>
    <property type="match status" value="1"/>
</dbReference>
<dbReference type="InterPro" id="IPR028058">
    <property type="entry name" value="Fis1_TPR_N"/>
</dbReference>
<accession>A0A4Y7L1F0</accession>
<keyword evidence="3" id="KW-0812">Transmembrane</keyword>
<dbReference type="PROSITE" id="PS50005">
    <property type="entry name" value="TPR"/>
    <property type="match status" value="1"/>
</dbReference>
<evidence type="ECO:0000256" key="2">
    <source>
        <dbReference type="ARBA" id="ARBA00008937"/>
    </source>
</evidence>
<proteinExistence type="inferred from homology"/>
<evidence type="ECO:0000256" key="5">
    <source>
        <dbReference type="ARBA" id="ARBA00022989"/>
    </source>
</evidence>
<dbReference type="GO" id="GO:0000422">
    <property type="term" value="P:autophagy of mitochondrion"/>
    <property type="evidence" value="ECO:0007669"/>
    <property type="project" value="TreeGrafter"/>
</dbReference>
<evidence type="ECO:0000313" key="9">
    <source>
        <dbReference type="EMBL" id="RZC78482.1"/>
    </source>
</evidence>
<protein>
    <submittedName>
        <fullName evidence="9">Uncharacterized protein</fullName>
    </submittedName>
</protein>
<comment type="similarity">
    <text evidence="2">Belongs to the FIS1 family.</text>
</comment>
<dbReference type="EMBL" id="CM010723">
    <property type="protein sequence ID" value="RZC78482.1"/>
    <property type="molecule type" value="Genomic_DNA"/>
</dbReference>
<dbReference type="Gramene" id="RZC78482">
    <property type="protein sequence ID" value="RZC78482"/>
    <property type="gene ID" value="C5167_002664"/>
</dbReference>
<dbReference type="Gene3D" id="1.25.40.10">
    <property type="entry name" value="Tetratricopeptide repeat domain"/>
    <property type="match status" value="2"/>
</dbReference>
<dbReference type="GO" id="GO:0005778">
    <property type="term" value="C:peroxisomal membrane"/>
    <property type="evidence" value="ECO:0007669"/>
    <property type="project" value="TreeGrafter"/>
</dbReference>
<evidence type="ECO:0000256" key="4">
    <source>
        <dbReference type="ARBA" id="ARBA00022787"/>
    </source>
</evidence>
<keyword evidence="5" id="KW-1133">Transmembrane helix</keyword>